<dbReference type="SUPFAM" id="SSF50800">
    <property type="entry name" value="PK beta-barrel domain-like"/>
    <property type="match status" value="1"/>
</dbReference>
<accession>A0ABS5P0L6</accession>
<protein>
    <submittedName>
        <fullName evidence="2">MOSC domain-containing protein</fullName>
    </submittedName>
</protein>
<comment type="caution">
    <text evidence="2">The sequence shown here is derived from an EMBL/GenBank/DDBJ whole genome shotgun (WGS) entry which is preliminary data.</text>
</comment>
<keyword evidence="3" id="KW-1185">Reference proteome</keyword>
<dbReference type="RefSeq" id="WP_213104210.1">
    <property type="nucleotide sequence ID" value="NZ_JAGYPM010000006.1"/>
</dbReference>
<dbReference type="Proteomes" id="UP000681027">
    <property type="component" value="Unassembled WGS sequence"/>
</dbReference>
<evidence type="ECO:0000259" key="1">
    <source>
        <dbReference type="PROSITE" id="PS51340"/>
    </source>
</evidence>
<feature type="domain" description="MOSC" evidence="1">
    <location>
        <begin position="26"/>
        <end position="175"/>
    </location>
</feature>
<dbReference type="InterPro" id="IPR011037">
    <property type="entry name" value="Pyrv_Knase-like_insert_dom_sf"/>
</dbReference>
<dbReference type="PANTHER" id="PTHR36930:SF1">
    <property type="entry name" value="MOSC DOMAIN-CONTAINING PROTEIN"/>
    <property type="match status" value="1"/>
</dbReference>
<dbReference type="Gene3D" id="2.40.33.20">
    <property type="entry name" value="PK beta-barrel domain-like"/>
    <property type="match status" value="1"/>
</dbReference>
<proteinExistence type="predicted"/>
<dbReference type="EMBL" id="JAGYPM010000006">
    <property type="protein sequence ID" value="MBS4192754.1"/>
    <property type="molecule type" value="Genomic_DNA"/>
</dbReference>
<evidence type="ECO:0000313" key="3">
    <source>
        <dbReference type="Proteomes" id="UP000681027"/>
    </source>
</evidence>
<sequence>MNEEIKSSNLGKVIAVSLSDKHTFSKENRQSIKLVKGLGVEGDAHYGSTVKHRSRVAQNPNQPNLRQVHLIHSELFEELKNLFTIEPGQMGENITTIGINLLELPTDTILYIGKNAIVKITGLRNPCAQIDNFKPGLLKAVLDNDDNGNLIRKAGIMGIILQSGEVKPGDCIHVELPPKPFKKLDRV</sequence>
<evidence type="ECO:0000313" key="2">
    <source>
        <dbReference type="EMBL" id="MBS4192754.1"/>
    </source>
</evidence>
<gene>
    <name evidence="2" type="ORF">KHA94_21725</name>
</gene>
<organism evidence="2 3">
    <name type="scientific">Cytobacillus citreus</name>
    <dbReference type="NCBI Taxonomy" id="2833586"/>
    <lineage>
        <taxon>Bacteria</taxon>
        <taxon>Bacillati</taxon>
        <taxon>Bacillota</taxon>
        <taxon>Bacilli</taxon>
        <taxon>Bacillales</taxon>
        <taxon>Bacillaceae</taxon>
        <taxon>Cytobacillus</taxon>
    </lineage>
</organism>
<dbReference type="Pfam" id="PF03473">
    <property type="entry name" value="MOSC"/>
    <property type="match status" value="1"/>
</dbReference>
<dbReference type="InterPro" id="IPR052716">
    <property type="entry name" value="MOSC_domain"/>
</dbReference>
<reference evidence="2 3" key="1">
    <citation type="submission" date="2021-05" db="EMBL/GenBank/DDBJ databases">
        <title>Novel Bacillus species.</title>
        <authorList>
            <person name="Liu G."/>
        </authorList>
    </citation>
    <scope>NUCLEOTIDE SEQUENCE [LARGE SCALE GENOMIC DNA]</scope>
    <source>
        <strain evidence="2 3">FJAT-49705</strain>
    </source>
</reference>
<dbReference type="InterPro" id="IPR005302">
    <property type="entry name" value="MoCF_Sase_C"/>
</dbReference>
<name>A0ABS5P0L6_9BACI</name>
<dbReference type="PROSITE" id="PS51340">
    <property type="entry name" value="MOSC"/>
    <property type="match status" value="1"/>
</dbReference>
<dbReference type="PANTHER" id="PTHR36930">
    <property type="entry name" value="METAL-SULFUR CLUSTER BIOSYNTHESIS PROTEINS YUAD-RELATED"/>
    <property type="match status" value="1"/>
</dbReference>